<evidence type="ECO:0000313" key="3">
    <source>
        <dbReference type="Proteomes" id="UP000233524"/>
    </source>
</evidence>
<keyword evidence="1" id="KW-0732">Signal</keyword>
<evidence type="ECO:0000313" key="2">
    <source>
        <dbReference type="EMBL" id="PKS09402.1"/>
    </source>
</evidence>
<evidence type="ECO:0000256" key="1">
    <source>
        <dbReference type="SAM" id="SignalP"/>
    </source>
</evidence>
<feature type="chain" id="PRO_5014930508" description="SSCRP protein" evidence="1">
    <location>
        <begin position="19"/>
        <end position="149"/>
    </location>
</feature>
<gene>
    <name evidence="2" type="ORF">jhhlp_004017</name>
</gene>
<feature type="signal peptide" evidence="1">
    <location>
        <begin position="1"/>
        <end position="18"/>
    </location>
</feature>
<dbReference type="EMBL" id="NLAX01000010">
    <property type="protein sequence ID" value="PKS09402.1"/>
    <property type="molecule type" value="Genomic_DNA"/>
</dbReference>
<proteinExistence type="predicted"/>
<dbReference type="InParanoid" id="A0A2N3NAJ7"/>
<dbReference type="AlphaFoldDB" id="A0A2N3NAJ7"/>
<evidence type="ECO:0008006" key="4">
    <source>
        <dbReference type="Google" id="ProtNLM"/>
    </source>
</evidence>
<organism evidence="2 3">
    <name type="scientific">Lomentospora prolificans</name>
    <dbReference type="NCBI Taxonomy" id="41688"/>
    <lineage>
        <taxon>Eukaryota</taxon>
        <taxon>Fungi</taxon>
        <taxon>Dikarya</taxon>
        <taxon>Ascomycota</taxon>
        <taxon>Pezizomycotina</taxon>
        <taxon>Sordariomycetes</taxon>
        <taxon>Hypocreomycetidae</taxon>
        <taxon>Microascales</taxon>
        <taxon>Microascaceae</taxon>
        <taxon>Lomentospora</taxon>
    </lineage>
</organism>
<sequence length="149" mass="15629">MLFSSAAGLLAFAATALAHPTVDIRDDAQTVHLTFHGGPAEYSMEFPADGVVRQTNNDIAVSIIDAPDYFAQNHCTFVTDGEVTFQGAISPSGVQQILVGPPQPIRAVSCHGVCLPTYADCYVNGQPAGICCAGFCAANKCRPWVNPSA</sequence>
<reference evidence="2 3" key="1">
    <citation type="journal article" date="2017" name="G3 (Bethesda)">
        <title>First Draft Genome Sequence of the Pathogenic Fungus Lomentospora prolificans (Formerly Scedosporium prolificans).</title>
        <authorList>
            <person name="Luo R."/>
            <person name="Zimin A."/>
            <person name="Workman R."/>
            <person name="Fan Y."/>
            <person name="Pertea G."/>
            <person name="Grossman N."/>
            <person name="Wear M.P."/>
            <person name="Jia B."/>
            <person name="Miller H."/>
            <person name="Casadevall A."/>
            <person name="Timp W."/>
            <person name="Zhang S.X."/>
            <person name="Salzberg S.L."/>
        </authorList>
    </citation>
    <scope>NUCLEOTIDE SEQUENCE [LARGE SCALE GENOMIC DNA]</scope>
    <source>
        <strain evidence="2 3">JHH-5317</strain>
    </source>
</reference>
<keyword evidence="3" id="KW-1185">Reference proteome</keyword>
<protein>
    <recommendedName>
        <fullName evidence="4">SSCRP protein</fullName>
    </recommendedName>
</protein>
<name>A0A2N3NAJ7_9PEZI</name>
<dbReference type="VEuPathDB" id="FungiDB:jhhlp_004017"/>
<dbReference type="OrthoDB" id="4509278at2759"/>
<accession>A0A2N3NAJ7</accession>
<comment type="caution">
    <text evidence="2">The sequence shown here is derived from an EMBL/GenBank/DDBJ whole genome shotgun (WGS) entry which is preliminary data.</text>
</comment>
<dbReference type="Proteomes" id="UP000233524">
    <property type="component" value="Unassembled WGS sequence"/>
</dbReference>